<dbReference type="EMBL" id="FOQH01000005">
    <property type="protein sequence ID" value="SFI25381.1"/>
    <property type="molecule type" value="Genomic_DNA"/>
</dbReference>
<keyword evidence="3" id="KW-1185">Reference proteome</keyword>
<dbReference type="OrthoDB" id="9812295at2"/>
<evidence type="ECO:0000313" key="2">
    <source>
        <dbReference type="EMBL" id="SFI25381.1"/>
    </source>
</evidence>
<protein>
    <submittedName>
        <fullName evidence="2">NAD(P)H-dependent FMN reductase</fullName>
    </submittedName>
</protein>
<proteinExistence type="predicted"/>
<dbReference type="PANTHER" id="PTHR30543:SF21">
    <property type="entry name" value="NAD(P)H-DEPENDENT FMN REDUCTASE LOT6"/>
    <property type="match status" value="1"/>
</dbReference>
<dbReference type="Gene3D" id="3.40.50.360">
    <property type="match status" value="1"/>
</dbReference>
<dbReference type="InterPro" id="IPR005025">
    <property type="entry name" value="FMN_Rdtase-like_dom"/>
</dbReference>
<dbReference type="GO" id="GO:0010181">
    <property type="term" value="F:FMN binding"/>
    <property type="evidence" value="ECO:0007669"/>
    <property type="project" value="TreeGrafter"/>
</dbReference>
<dbReference type="InterPro" id="IPR029039">
    <property type="entry name" value="Flavoprotein-like_sf"/>
</dbReference>
<evidence type="ECO:0000259" key="1">
    <source>
        <dbReference type="Pfam" id="PF03358"/>
    </source>
</evidence>
<dbReference type="Proteomes" id="UP000199377">
    <property type="component" value="Unassembled WGS sequence"/>
</dbReference>
<gene>
    <name evidence="2" type="ORF">SAMN05216258_105275</name>
</gene>
<dbReference type="AlphaFoldDB" id="A0A1I3GPW4"/>
<name>A0A1I3GPW4_9RHOB</name>
<feature type="domain" description="NADPH-dependent FMN reductase-like" evidence="1">
    <location>
        <begin position="3"/>
        <end position="147"/>
    </location>
</feature>
<accession>A0A1I3GPW4</accession>
<dbReference type="STRING" id="1114924.SAMN05216258_105275"/>
<dbReference type="GO" id="GO:0005829">
    <property type="term" value="C:cytosol"/>
    <property type="evidence" value="ECO:0007669"/>
    <property type="project" value="TreeGrafter"/>
</dbReference>
<dbReference type="InterPro" id="IPR050712">
    <property type="entry name" value="NAD(P)H-dep_reductase"/>
</dbReference>
<dbReference type="RefSeq" id="WP_092860102.1">
    <property type="nucleotide sequence ID" value="NZ_FOQH01000005.1"/>
</dbReference>
<dbReference type="SUPFAM" id="SSF52218">
    <property type="entry name" value="Flavoproteins"/>
    <property type="match status" value="1"/>
</dbReference>
<sequence>MLRLGVVTASTRPGRIGPSIAAWVAEEARAHGKFEVSEVDIADFDLPVYDEPKHPRMQDYQNAHTQKWAAAIDAADAFVFVTPEYNYGPTPALLNAFTYLAKEWGRKVCAFASYGGVSGGIRGVQAIKPIFATANMMCLAQQVTIPFVFGQLEEGSFTPSDPNKEAVGPMLDELAAWAGALKSIR</sequence>
<reference evidence="2 3" key="1">
    <citation type="submission" date="2016-10" db="EMBL/GenBank/DDBJ databases">
        <authorList>
            <person name="de Groot N.N."/>
        </authorList>
    </citation>
    <scope>NUCLEOTIDE SEQUENCE [LARGE SCALE GENOMIC DNA]</scope>
    <source>
        <strain evidence="2 3">CGMCC 1.11030</strain>
    </source>
</reference>
<organism evidence="2 3">
    <name type="scientific">Albimonas pacifica</name>
    <dbReference type="NCBI Taxonomy" id="1114924"/>
    <lineage>
        <taxon>Bacteria</taxon>
        <taxon>Pseudomonadati</taxon>
        <taxon>Pseudomonadota</taxon>
        <taxon>Alphaproteobacteria</taxon>
        <taxon>Rhodobacterales</taxon>
        <taxon>Paracoccaceae</taxon>
        <taxon>Albimonas</taxon>
    </lineage>
</organism>
<evidence type="ECO:0000313" key="3">
    <source>
        <dbReference type="Proteomes" id="UP000199377"/>
    </source>
</evidence>
<dbReference type="PANTHER" id="PTHR30543">
    <property type="entry name" value="CHROMATE REDUCTASE"/>
    <property type="match status" value="1"/>
</dbReference>
<dbReference type="GO" id="GO:0016491">
    <property type="term" value="F:oxidoreductase activity"/>
    <property type="evidence" value="ECO:0007669"/>
    <property type="project" value="InterPro"/>
</dbReference>
<dbReference type="Pfam" id="PF03358">
    <property type="entry name" value="FMN_red"/>
    <property type="match status" value="1"/>
</dbReference>